<proteinExistence type="inferred from homology"/>
<dbReference type="Pfam" id="PF00155">
    <property type="entry name" value="Aminotran_1_2"/>
    <property type="match status" value="1"/>
</dbReference>
<evidence type="ECO:0000256" key="1">
    <source>
        <dbReference type="ARBA" id="ARBA00001933"/>
    </source>
</evidence>
<evidence type="ECO:0000256" key="4">
    <source>
        <dbReference type="ARBA" id="ARBA00022679"/>
    </source>
</evidence>
<dbReference type="InterPro" id="IPR050596">
    <property type="entry name" value="AspAT/PAT-like"/>
</dbReference>
<dbReference type="PANTHER" id="PTHR46383">
    <property type="entry name" value="ASPARTATE AMINOTRANSFERASE"/>
    <property type="match status" value="1"/>
</dbReference>
<dbReference type="InterPro" id="IPR004839">
    <property type="entry name" value="Aminotransferase_I/II_large"/>
</dbReference>
<evidence type="ECO:0000313" key="8">
    <source>
        <dbReference type="EMBL" id="RSM70814.1"/>
    </source>
</evidence>
<dbReference type="GO" id="GO:0006520">
    <property type="term" value="P:amino acid metabolic process"/>
    <property type="evidence" value="ECO:0007669"/>
    <property type="project" value="InterPro"/>
</dbReference>
<dbReference type="GO" id="GO:0008483">
    <property type="term" value="F:transaminase activity"/>
    <property type="evidence" value="ECO:0007669"/>
    <property type="project" value="UniProtKB-KW"/>
</dbReference>
<evidence type="ECO:0000256" key="2">
    <source>
        <dbReference type="ARBA" id="ARBA00007441"/>
    </source>
</evidence>
<evidence type="ECO:0000256" key="6">
    <source>
        <dbReference type="RuleBase" id="RU000481"/>
    </source>
</evidence>
<organism evidence="8 9">
    <name type="scientific">Kibdelosporangium aridum</name>
    <dbReference type="NCBI Taxonomy" id="2030"/>
    <lineage>
        <taxon>Bacteria</taxon>
        <taxon>Bacillati</taxon>
        <taxon>Actinomycetota</taxon>
        <taxon>Actinomycetes</taxon>
        <taxon>Pseudonocardiales</taxon>
        <taxon>Pseudonocardiaceae</taxon>
        <taxon>Kibdelosporangium</taxon>
    </lineage>
</organism>
<dbReference type="RefSeq" id="WP_037268720.1">
    <property type="nucleotide sequence ID" value="NZ_QHKI01000064.1"/>
</dbReference>
<comment type="similarity">
    <text evidence="2 6">Belongs to the class-I pyridoxal-phosphate-dependent aminotransferase family.</text>
</comment>
<dbReference type="CDD" id="cd00609">
    <property type="entry name" value="AAT_like"/>
    <property type="match status" value="1"/>
</dbReference>
<dbReference type="Gene3D" id="3.40.640.10">
    <property type="entry name" value="Type I PLP-dependent aspartate aminotransferase-like (Major domain)"/>
    <property type="match status" value="1"/>
</dbReference>
<dbReference type="InterPro" id="IPR004838">
    <property type="entry name" value="NHTrfase_class1_PyrdxlP-BS"/>
</dbReference>
<keyword evidence="4 6" id="KW-0808">Transferase</keyword>
<dbReference type="PROSITE" id="PS00105">
    <property type="entry name" value="AA_TRANSFER_CLASS_1"/>
    <property type="match status" value="1"/>
</dbReference>
<keyword evidence="3 6" id="KW-0032">Aminotransferase</keyword>
<evidence type="ECO:0000313" key="9">
    <source>
        <dbReference type="Proteomes" id="UP000287547"/>
    </source>
</evidence>
<dbReference type="GO" id="GO:0030170">
    <property type="term" value="F:pyridoxal phosphate binding"/>
    <property type="evidence" value="ECO:0007669"/>
    <property type="project" value="InterPro"/>
</dbReference>
<name>A0A428YQU4_KIBAR</name>
<dbReference type="InterPro" id="IPR015424">
    <property type="entry name" value="PyrdxlP-dep_Trfase"/>
</dbReference>
<sequence>MNRVLSALAPHSSKRISEYAQRHPGTVDLTVGLPAFGPPRSFDERLAMLSSAPHVNARPEDQYAHSRGAIELRAAIAHVYKSEQGVDLDPDTQILVTNGAAGALWIAVLTLTEPGDEVLLADPGYMIYPPMIELLGRRVVRIPTSPADGFRLHLSDLRSRLTQRSRVVLVNSPGNPTGRVSSEDELADLCAFAVEHGLYVVHDEVLDRFAYGIEHRSVVALDHQGVGIAVNGLSKRFGMSGWRIGWLASSSAVIAEAAKAHTFFMLAVSHAVQLAAAAALSDPKADGEVSVYAAEIRRRGEVFLADLARIPGLGKTTVPDGGFYAFVDVGEFARLRGIRVAESTSAAVAEYLLHECGVAVVPGSVFGRAGEGFVRMSFAGSAEQLDRAVKRLAG</sequence>
<dbReference type="EMBL" id="QHKI01000064">
    <property type="protein sequence ID" value="RSM70814.1"/>
    <property type="molecule type" value="Genomic_DNA"/>
</dbReference>
<comment type="caution">
    <text evidence="8">The sequence shown here is derived from an EMBL/GenBank/DDBJ whole genome shotgun (WGS) entry which is preliminary data.</text>
</comment>
<dbReference type="InterPro" id="IPR015421">
    <property type="entry name" value="PyrdxlP-dep_Trfase_major"/>
</dbReference>
<accession>A0A428YQU4</accession>
<evidence type="ECO:0000259" key="7">
    <source>
        <dbReference type="Pfam" id="PF00155"/>
    </source>
</evidence>
<keyword evidence="5" id="KW-0663">Pyridoxal phosphate</keyword>
<dbReference type="Proteomes" id="UP000287547">
    <property type="component" value="Unassembled WGS sequence"/>
</dbReference>
<evidence type="ECO:0000256" key="5">
    <source>
        <dbReference type="ARBA" id="ARBA00022898"/>
    </source>
</evidence>
<protein>
    <recommendedName>
        <fullName evidence="6">Aminotransferase</fullName>
        <ecNumber evidence="6">2.6.1.-</ecNumber>
    </recommendedName>
</protein>
<gene>
    <name evidence="8" type="ORF">DMH04_44205</name>
</gene>
<comment type="cofactor">
    <cofactor evidence="1 6">
        <name>pyridoxal 5'-phosphate</name>
        <dbReference type="ChEBI" id="CHEBI:597326"/>
    </cofactor>
</comment>
<dbReference type="SUPFAM" id="SSF53383">
    <property type="entry name" value="PLP-dependent transferases"/>
    <property type="match status" value="1"/>
</dbReference>
<dbReference type="EC" id="2.6.1.-" evidence="6"/>
<dbReference type="AlphaFoldDB" id="A0A428YQU4"/>
<evidence type="ECO:0000256" key="3">
    <source>
        <dbReference type="ARBA" id="ARBA00022576"/>
    </source>
</evidence>
<reference evidence="8 9" key="1">
    <citation type="submission" date="2018-05" db="EMBL/GenBank/DDBJ databases">
        <title>Evolution of GPA BGCs.</title>
        <authorList>
            <person name="Waglechner N."/>
            <person name="Wright G.D."/>
        </authorList>
    </citation>
    <scope>NUCLEOTIDE SEQUENCE [LARGE SCALE GENOMIC DNA]</scope>
    <source>
        <strain evidence="8 9">A82846</strain>
    </source>
</reference>
<feature type="domain" description="Aminotransferase class I/classII large" evidence="7">
    <location>
        <begin position="29"/>
        <end position="392"/>
    </location>
</feature>
<dbReference type="OrthoDB" id="9763453at2"/>